<sequence length="147" mass="14707">MAPFVALVVTTCIARALGAGVPSLSTLSSWSTATAVGVAAMFTLASTAHFRQPRRAGLVAIVPTGVPRPELAVTVTGVLEIVGALGVLVPATRTVAAVCLALLLVAMFPANVRAASGPVHPSAPTTPLALRTALQVVFITACVVAAT</sequence>
<name>A0A934I1D5_9MICO</name>
<gene>
    <name evidence="5" type="ORF">JAV76_00060</name>
</gene>
<dbReference type="PANTHER" id="PTHR36974:SF1">
    <property type="entry name" value="DOXX FAMILY MEMBRANE PROTEIN"/>
    <property type="match status" value="1"/>
</dbReference>
<reference evidence="5" key="1">
    <citation type="submission" date="2020-12" db="EMBL/GenBank/DDBJ databases">
        <title>Sanguibacter suaedae sp. nov., isolated from Suaeda aralocaspica.</title>
        <authorList>
            <person name="Ma Q."/>
        </authorList>
    </citation>
    <scope>NUCLEOTIDE SEQUENCE</scope>
    <source>
        <strain evidence="5">YZGR15</strain>
    </source>
</reference>
<comment type="caution">
    <text evidence="5">The sequence shown here is derived from an EMBL/GenBank/DDBJ whole genome shotgun (WGS) entry which is preliminary data.</text>
</comment>
<evidence type="ECO:0000256" key="1">
    <source>
        <dbReference type="ARBA" id="ARBA00004141"/>
    </source>
</evidence>
<dbReference type="EMBL" id="JAEINH010000001">
    <property type="protein sequence ID" value="MBI9113403.1"/>
    <property type="molecule type" value="Genomic_DNA"/>
</dbReference>
<proteinExistence type="predicted"/>
<comment type="subcellular location">
    <subcellularLocation>
        <location evidence="1">Membrane</location>
        <topology evidence="1">Multi-pass membrane protein</topology>
    </subcellularLocation>
</comment>
<dbReference type="AlphaFoldDB" id="A0A934I1D5"/>
<protein>
    <submittedName>
        <fullName evidence="5">DoxX family protein</fullName>
    </submittedName>
</protein>
<dbReference type="Pfam" id="PF13564">
    <property type="entry name" value="DoxX_2"/>
    <property type="match status" value="1"/>
</dbReference>
<dbReference type="Proteomes" id="UP000602087">
    <property type="component" value="Unassembled WGS sequence"/>
</dbReference>
<keyword evidence="6" id="KW-1185">Reference proteome</keyword>
<evidence type="ECO:0000313" key="6">
    <source>
        <dbReference type="Proteomes" id="UP000602087"/>
    </source>
</evidence>
<dbReference type="PANTHER" id="PTHR36974">
    <property type="entry name" value="MEMBRANE PROTEIN-RELATED"/>
    <property type="match status" value="1"/>
</dbReference>
<evidence type="ECO:0000313" key="5">
    <source>
        <dbReference type="EMBL" id="MBI9113403.1"/>
    </source>
</evidence>
<accession>A0A934I1D5</accession>
<evidence type="ECO:0000256" key="2">
    <source>
        <dbReference type="ARBA" id="ARBA00022692"/>
    </source>
</evidence>
<dbReference type="InterPro" id="IPR032808">
    <property type="entry name" value="DoxX"/>
</dbReference>
<dbReference type="GO" id="GO:0016020">
    <property type="term" value="C:membrane"/>
    <property type="evidence" value="ECO:0007669"/>
    <property type="project" value="UniProtKB-SubCell"/>
</dbReference>
<keyword evidence="3" id="KW-1133">Transmembrane helix</keyword>
<dbReference type="RefSeq" id="WP_198731984.1">
    <property type="nucleotide sequence ID" value="NZ_JAEINH010000001.1"/>
</dbReference>
<evidence type="ECO:0000256" key="4">
    <source>
        <dbReference type="ARBA" id="ARBA00023136"/>
    </source>
</evidence>
<keyword evidence="4" id="KW-0472">Membrane</keyword>
<keyword evidence="2" id="KW-0812">Transmembrane</keyword>
<organism evidence="5 6">
    <name type="scientific">Sanguibacter suaedae</name>
    <dbReference type="NCBI Taxonomy" id="2795737"/>
    <lineage>
        <taxon>Bacteria</taxon>
        <taxon>Bacillati</taxon>
        <taxon>Actinomycetota</taxon>
        <taxon>Actinomycetes</taxon>
        <taxon>Micrococcales</taxon>
        <taxon>Sanguibacteraceae</taxon>
        <taxon>Sanguibacter</taxon>
    </lineage>
</organism>
<evidence type="ECO:0000256" key="3">
    <source>
        <dbReference type="ARBA" id="ARBA00022989"/>
    </source>
</evidence>